<evidence type="ECO:0000313" key="5">
    <source>
        <dbReference type="Proteomes" id="UP000324897"/>
    </source>
</evidence>
<keyword evidence="2" id="KW-1133">Transmembrane helix</keyword>
<proteinExistence type="predicted"/>
<feature type="transmembrane region" description="Helical" evidence="2">
    <location>
        <begin position="184"/>
        <end position="203"/>
    </location>
</feature>
<dbReference type="OrthoDB" id="1585477at2759"/>
<name>A0A5J9TJJ9_9POAL</name>
<feature type="compositionally biased region" description="Basic and acidic residues" evidence="1">
    <location>
        <begin position="497"/>
        <end position="509"/>
    </location>
</feature>
<dbReference type="AlphaFoldDB" id="A0A5J9TJJ9"/>
<organism evidence="4 5">
    <name type="scientific">Eragrostis curvula</name>
    <name type="common">weeping love grass</name>
    <dbReference type="NCBI Taxonomy" id="38414"/>
    <lineage>
        <taxon>Eukaryota</taxon>
        <taxon>Viridiplantae</taxon>
        <taxon>Streptophyta</taxon>
        <taxon>Embryophyta</taxon>
        <taxon>Tracheophyta</taxon>
        <taxon>Spermatophyta</taxon>
        <taxon>Magnoliopsida</taxon>
        <taxon>Liliopsida</taxon>
        <taxon>Poales</taxon>
        <taxon>Poaceae</taxon>
        <taxon>PACMAD clade</taxon>
        <taxon>Chloridoideae</taxon>
        <taxon>Eragrostideae</taxon>
        <taxon>Eragrostidinae</taxon>
        <taxon>Eragrostis</taxon>
    </lineage>
</organism>
<evidence type="ECO:0000256" key="2">
    <source>
        <dbReference type="SAM" id="Phobius"/>
    </source>
</evidence>
<dbReference type="Proteomes" id="UP000324897">
    <property type="component" value="Chromosome 3"/>
</dbReference>
<feature type="transmembrane region" description="Helical" evidence="2">
    <location>
        <begin position="243"/>
        <end position="260"/>
    </location>
</feature>
<feature type="transmembrane region" description="Helical" evidence="2">
    <location>
        <begin position="297"/>
        <end position="320"/>
    </location>
</feature>
<dbReference type="GO" id="GO:0016020">
    <property type="term" value="C:membrane"/>
    <property type="evidence" value="ECO:0007669"/>
    <property type="project" value="TreeGrafter"/>
</dbReference>
<evidence type="ECO:0000259" key="3">
    <source>
        <dbReference type="Pfam" id="PF13962"/>
    </source>
</evidence>
<feature type="transmembrane region" description="Helical" evidence="2">
    <location>
        <begin position="332"/>
        <end position="349"/>
    </location>
</feature>
<comment type="caution">
    <text evidence="4">The sequence shown here is derived from an EMBL/GenBank/DDBJ whole genome shotgun (WGS) entry which is preliminary data.</text>
</comment>
<dbReference type="Pfam" id="PF13962">
    <property type="entry name" value="PGG"/>
    <property type="match status" value="2"/>
</dbReference>
<dbReference type="EMBL" id="RWGY01000039">
    <property type="protein sequence ID" value="TVU11494.1"/>
    <property type="molecule type" value="Genomic_DNA"/>
</dbReference>
<gene>
    <name evidence="4" type="ORF">EJB05_45082</name>
</gene>
<dbReference type="PANTHER" id="PTHR24177:SF432">
    <property type="entry name" value="OS06G0286146 PROTEIN"/>
    <property type="match status" value="1"/>
</dbReference>
<keyword evidence="2" id="KW-0472">Membrane</keyword>
<accession>A0A5J9TJJ9</accession>
<feature type="transmembrane region" description="Helical" evidence="2">
    <location>
        <begin position="152"/>
        <end position="172"/>
    </location>
</feature>
<feature type="transmembrane region" description="Helical" evidence="2">
    <location>
        <begin position="75"/>
        <end position="92"/>
    </location>
</feature>
<keyword evidence="2" id="KW-0812">Transmembrane</keyword>
<feature type="non-terminal residue" evidence="4">
    <location>
        <position position="1"/>
    </location>
</feature>
<keyword evidence="5" id="KW-1185">Reference proteome</keyword>
<feature type="compositionally biased region" description="Basic and acidic residues" evidence="1">
    <location>
        <begin position="519"/>
        <end position="550"/>
    </location>
</feature>
<feature type="domain" description="PGG" evidence="3">
    <location>
        <begin position="70"/>
        <end position="179"/>
    </location>
</feature>
<feature type="transmembrane region" description="Helical" evidence="2">
    <location>
        <begin position="361"/>
        <end position="382"/>
    </location>
</feature>
<evidence type="ECO:0000256" key="1">
    <source>
        <dbReference type="SAM" id="MobiDB-lite"/>
    </source>
</evidence>
<feature type="region of interest" description="Disordered" evidence="1">
    <location>
        <begin position="415"/>
        <end position="564"/>
    </location>
</feature>
<feature type="domain" description="PGG" evidence="3">
    <location>
        <begin position="236"/>
        <end position="354"/>
    </location>
</feature>
<sequence length="564" mass="61798">MATGMQPQPGIALINTSTTPGPGNVEIVERKGGIFPVASISSSAGSSQQSSTDDLSSGFSSTKIDFDLLWSLRKYLVLLGILAVSVTYNSGLSPPGGFWNKNKDGHAAGDPALNVEFFQRYEVFFYCNSTAFAASLVLIILLLSKSVARQKLWLRSMQFTMIVDLFSLMGAYAAGSCRVLKSSIYIWVLVFSVFIYVWIHILLSTLKNKLRGMITHVVSKLGIYEGQPSSLQEIRDLEEARKFILMLVTFAATVTYQAGLVPPAGFWAENCYWTGSCPPYKHHTATPVLRSHYLRRYDIFACFNSTSFVASLVTIILLLSPELSRHGIRSKAVVVCVLADPLCLVGAYAAGCCRDVATSFYVMFIIIIVLICIALLVGIFIYKPVAQWLQKIKSRTVRCMSVMLSSNFGSNRLRNAEQEGSHARHQQASVHVPRAPAEDHASQPEHAPSAPPEDSASQPEYVPSAPAEDSASQPEHVLSVLAEDTASQPKYVPNAPVEDRASQPEHQCKCDQLVSKTLNSEEKSRGECSPADEKKAVNTKEALSKSRHPSESTNTNDFVSNLEN</sequence>
<dbReference type="Gramene" id="TVU11494">
    <property type="protein sequence ID" value="TVU11494"/>
    <property type="gene ID" value="EJB05_45082"/>
</dbReference>
<dbReference type="InterPro" id="IPR026961">
    <property type="entry name" value="PGG_dom"/>
</dbReference>
<protein>
    <recommendedName>
        <fullName evidence="3">PGG domain-containing protein</fullName>
    </recommendedName>
</protein>
<feature type="transmembrane region" description="Helical" evidence="2">
    <location>
        <begin position="123"/>
        <end position="143"/>
    </location>
</feature>
<reference evidence="4 5" key="1">
    <citation type="journal article" date="2019" name="Sci. Rep.">
        <title>A high-quality genome of Eragrostis curvula grass provides insights into Poaceae evolution and supports new strategies to enhance forage quality.</title>
        <authorList>
            <person name="Carballo J."/>
            <person name="Santos B.A.C.M."/>
            <person name="Zappacosta D."/>
            <person name="Garbus I."/>
            <person name="Selva J.P."/>
            <person name="Gallo C.A."/>
            <person name="Diaz A."/>
            <person name="Albertini E."/>
            <person name="Caccamo M."/>
            <person name="Echenique V."/>
        </authorList>
    </citation>
    <scope>NUCLEOTIDE SEQUENCE [LARGE SCALE GENOMIC DNA]</scope>
    <source>
        <strain evidence="5">cv. Victoria</strain>
        <tissue evidence="4">Leaf</tissue>
    </source>
</reference>
<evidence type="ECO:0000313" key="4">
    <source>
        <dbReference type="EMBL" id="TVU11494.1"/>
    </source>
</evidence>
<feature type="compositionally biased region" description="Polar residues" evidence="1">
    <location>
        <begin position="551"/>
        <end position="564"/>
    </location>
</feature>
<dbReference type="PANTHER" id="PTHR24177">
    <property type="entry name" value="CASKIN"/>
    <property type="match status" value="1"/>
</dbReference>